<accession>A0AA36F465</accession>
<protein>
    <submittedName>
        <fullName evidence="1">Uncharacterized protein</fullName>
    </submittedName>
</protein>
<organism evidence="1 2">
    <name type="scientific">Octopus vulgaris</name>
    <name type="common">Common octopus</name>
    <dbReference type="NCBI Taxonomy" id="6645"/>
    <lineage>
        <taxon>Eukaryota</taxon>
        <taxon>Metazoa</taxon>
        <taxon>Spiralia</taxon>
        <taxon>Lophotrochozoa</taxon>
        <taxon>Mollusca</taxon>
        <taxon>Cephalopoda</taxon>
        <taxon>Coleoidea</taxon>
        <taxon>Octopodiformes</taxon>
        <taxon>Octopoda</taxon>
        <taxon>Incirrata</taxon>
        <taxon>Octopodidae</taxon>
        <taxon>Octopus</taxon>
    </lineage>
</organism>
<sequence>MGYGEGMKAAVVSGGESLASFDVTNGTKESCVMAPVLFALFNDAANLIDLGNPALMLIDRNTMDISK</sequence>
<keyword evidence="2" id="KW-1185">Reference proteome</keyword>
<name>A0AA36F465_OCTVU</name>
<evidence type="ECO:0000313" key="2">
    <source>
        <dbReference type="Proteomes" id="UP001162480"/>
    </source>
</evidence>
<dbReference type="EMBL" id="OX597818">
    <property type="protein sequence ID" value="CAI9723335.1"/>
    <property type="molecule type" value="Genomic_DNA"/>
</dbReference>
<dbReference type="AlphaFoldDB" id="A0AA36F465"/>
<evidence type="ECO:0000313" key="1">
    <source>
        <dbReference type="EMBL" id="CAI9723335.1"/>
    </source>
</evidence>
<dbReference type="Proteomes" id="UP001162480">
    <property type="component" value="Chromosome 5"/>
</dbReference>
<reference evidence="1" key="1">
    <citation type="submission" date="2023-08" db="EMBL/GenBank/DDBJ databases">
        <authorList>
            <person name="Alioto T."/>
            <person name="Alioto T."/>
            <person name="Gomez Garrido J."/>
        </authorList>
    </citation>
    <scope>NUCLEOTIDE SEQUENCE</scope>
</reference>
<proteinExistence type="predicted"/>
<gene>
    <name evidence="1" type="ORF">OCTVUL_1B020831</name>
</gene>